<dbReference type="InterPro" id="IPR036514">
    <property type="entry name" value="SGNH_hydro_sf"/>
</dbReference>
<proteinExistence type="predicted"/>
<gene>
    <name evidence="5" type="ORF">AQ490_19900</name>
</gene>
<feature type="disulfide bond" evidence="2">
    <location>
        <begin position="20"/>
        <end position="45"/>
    </location>
</feature>
<dbReference type="Pfam" id="PF13472">
    <property type="entry name" value="Lipase_GDSL_2"/>
    <property type="match status" value="1"/>
</dbReference>
<dbReference type="CDD" id="cd01823">
    <property type="entry name" value="SEST_like"/>
    <property type="match status" value="1"/>
</dbReference>
<reference evidence="5 6" key="1">
    <citation type="submission" date="2015-10" db="EMBL/GenBank/DDBJ databases">
        <title>Draft genome sequence of pyrrolomycin-producing Streptomyces vitaminophilus.</title>
        <authorList>
            <person name="Graham D.E."/>
            <person name="Mahan K.M."/>
            <person name="Klingeman D.M."/>
            <person name="Hettich R.L."/>
            <person name="Parry R.J."/>
        </authorList>
    </citation>
    <scope>NUCLEOTIDE SEQUENCE [LARGE SCALE GENOMIC DNA]</scope>
    <source>
        <strain evidence="5 6">ATCC 31673</strain>
    </source>
</reference>
<sequence>MALGDSYAAGPGIPRSGGPCARSDHNYPAMVAEGLPPAPYTDVTCTWAVTADMTSRQFGVIAPQFDALGRNTRVVTLTIGGNDAGFVEVMGVCAGLSQVDPQGAPCRDHYATSGGDEIAERVERTVPRIGDVVEGVRERAPRARVLVVGYPHLIPESKDSCAIEQPVAAGDFPYLYGVERKLNTMMAAEVTRHGAEFVDLHPSSAGHDICQAPGTRWVEGLVQVEGADPGHPNINGMRNAAHQVLAKLGRAG</sequence>
<name>A0A0T6LUB0_WENVI</name>
<feature type="domain" description="SGNH hydrolase-type esterase" evidence="4">
    <location>
        <begin position="2"/>
        <end position="238"/>
    </location>
</feature>
<evidence type="ECO:0000256" key="2">
    <source>
        <dbReference type="PIRSR" id="PIRSR637460-2"/>
    </source>
</evidence>
<dbReference type="EMBL" id="LLZU01000011">
    <property type="protein sequence ID" value="KRV49588.1"/>
    <property type="molecule type" value="Genomic_DNA"/>
</dbReference>
<dbReference type="Proteomes" id="UP000050867">
    <property type="component" value="Unassembled WGS sequence"/>
</dbReference>
<evidence type="ECO:0000256" key="1">
    <source>
        <dbReference type="PIRSR" id="PIRSR637460-1"/>
    </source>
</evidence>
<organism evidence="5 6">
    <name type="scientific">Wenjunlia vitaminophila</name>
    <name type="common">Streptomyces vitaminophilus</name>
    <dbReference type="NCBI Taxonomy" id="76728"/>
    <lineage>
        <taxon>Bacteria</taxon>
        <taxon>Bacillati</taxon>
        <taxon>Actinomycetota</taxon>
        <taxon>Actinomycetes</taxon>
        <taxon>Kitasatosporales</taxon>
        <taxon>Streptomycetaceae</taxon>
        <taxon>Wenjunlia</taxon>
    </lineage>
</organism>
<dbReference type="SUPFAM" id="SSF52266">
    <property type="entry name" value="SGNH hydrolase"/>
    <property type="match status" value="1"/>
</dbReference>
<dbReference type="STRING" id="76728.AQ490_19900"/>
<feature type="region of interest" description="Disordered" evidence="3">
    <location>
        <begin position="1"/>
        <end position="20"/>
    </location>
</feature>
<keyword evidence="6" id="KW-1185">Reference proteome</keyword>
<evidence type="ECO:0000313" key="6">
    <source>
        <dbReference type="Proteomes" id="UP000050867"/>
    </source>
</evidence>
<protein>
    <submittedName>
        <fullName evidence="5">GDSL family lipase</fullName>
    </submittedName>
</protein>
<feature type="active site" description="Nucleophile" evidence="1">
    <location>
        <position position="6"/>
    </location>
</feature>
<feature type="disulfide bond" evidence="2">
    <location>
        <begin position="93"/>
        <end position="106"/>
    </location>
</feature>
<dbReference type="PANTHER" id="PTHR37981:SF1">
    <property type="entry name" value="SGNH HYDROLASE-TYPE ESTERASE DOMAIN-CONTAINING PROTEIN"/>
    <property type="match status" value="1"/>
</dbReference>
<comment type="caution">
    <text evidence="5">The sequence shown here is derived from an EMBL/GenBank/DDBJ whole genome shotgun (WGS) entry which is preliminary data.</text>
</comment>
<dbReference type="InterPro" id="IPR037460">
    <property type="entry name" value="SEST-like"/>
</dbReference>
<dbReference type="Gene3D" id="3.40.50.1110">
    <property type="entry name" value="SGNH hydrolase"/>
    <property type="match status" value="1"/>
</dbReference>
<evidence type="ECO:0000259" key="4">
    <source>
        <dbReference type="Pfam" id="PF13472"/>
    </source>
</evidence>
<dbReference type="PANTHER" id="PTHR37981">
    <property type="entry name" value="LIPASE 2"/>
    <property type="match status" value="1"/>
</dbReference>
<feature type="disulfide bond" evidence="2">
    <location>
        <begin position="161"/>
        <end position="210"/>
    </location>
</feature>
<feature type="active site" evidence="1">
    <location>
        <position position="231"/>
    </location>
</feature>
<dbReference type="InterPro" id="IPR013830">
    <property type="entry name" value="SGNH_hydro"/>
</dbReference>
<evidence type="ECO:0000313" key="5">
    <source>
        <dbReference type="EMBL" id="KRV49588.1"/>
    </source>
</evidence>
<dbReference type="GO" id="GO:0019433">
    <property type="term" value="P:triglyceride catabolic process"/>
    <property type="evidence" value="ECO:0007669"/>
    <property type="project" value="TreeGrafter"/>
</dbReference>
<dbReference type="eggNOG" id="COG2755">
    <property type="taxonomic scope" value="Bacteria"/>
</dbReference>
<dbReference type="GO" id="GO:0004806">
    <property type="term" value="F:triacylglycerol lipase activity"/>
    <property type="evidence" value="ECO:0007669"/>
    <property type="project" value="TreeGrafter"/>
</dbReference>
<accession>A0A0T6LUB0</accession>
<dbReference type="AlphaFoldDB" id="A0A0T6LUB0"/>
<keyword evidence="2" id="KW-1015">Disulfide bond</keyword>
<evidence type="ECO:0000256" key="3">
    <source>
        <dbReference type="SAM" id="MobiDB-lite"/>
    </source>
</evidence>